<feature type="compositionally biased region" description="Low complexity" evidence="1">
    <location>
        <begin position="29"/>
        <end position="40"/>
    </location>
</feature>
<feature type="compositionally biased region" description="Basic and acidic residues" evidence="1">
    <location>
        <begin position="299"/>
        <end position="322"/>
    </location>
</feature>
<evidence type="ECO:0000313" key="5">
    <source>
        <dbReference type="RefSeq" id="XP_021300529.1"/>
    </source>
</evidence>
<protein>
    <submittedName>
        <fullName evidence="5">Uncharacterized protein LOC110428932</fullName>
    </submittedName>
</protein>
<gene>
    <name evidence="5" type="primary">LOC110428932</name>
</gene>
<feature type="compositionally biased region" description="Basic residues" evidence="1">
    <location>
        <begin position="586"/>
        <end position="595"/>
    </location>
</feature>
<feature type="compositionally biased region" description="Low complexity" evidence="1">
    <location>
        <begin position="598"/>
        <end position="607"/>
    </location>
</feature>
<dbReference type="Gene3D" id="2.60.120.610">
    <property type="entry name" value="arabinofuranosyltransferase like domain"/>
    <property type="match status" value="1"/>
</dbReference>
<dbReference type="InterPro" id="IPR027451">
    <property type="entry name" value="EmbABC_dom1"/>
</dbReference>
<feature type="domain" description="Arabinosyltransferas concanavalin like" evidence="3">
    <location>
        <begin position="97"/>
        <end position="198"/>
    </location>
</feature>
<keyword evidence="2" id="KW-1133">Transmembrane helix</keyword>
<feature type="region of interest" description="Disordered" evidence="1">
    <location>
        <begin position="1"/>
        <end position="64"/>
    </location>
</feature>
<feature type="compositionally biased region" description="Basic residues" evidence="1">
    <location>
        <begin position="485"/>
        <end position="496"/>
    </location>
</feature>
<dbReference type="RefSeq" id="XP_021300529.1">
    <property type="nucleotide sequence ID" value="XM_021444854.1"/>
</dbReference>
<evidence type="ECO:0000256" key="1">
    <source>
        <dbReference type="SAM" id="MobiDB-lite"/>
    </source>
</evidence>
<proteinExistence type="predicted"/>
<evidence type="ECO:0000313" key="4">
    <source>
        <dbReference type="Proteomes" id="UP000504621"/>
    </source>
</evidence>
<feature type="transmembrane region" description="Helical" evidence="2">
    <location>
        <begin position="69"/>
        <end position="88"/>
    </location>
</feature>
<feature type="region of interest" description="Disordered" evidence="1">
    <location>
        <begin position="397"/>
        <end position="643"/>
    </location>
</feature>
<keyword evidence="2" id="KW-0472">Membrane</keyword>
<accession>A0A6J1BQI5</accession>
<keyword evidence="2" id="KW-0812">Transmembrane</keyword>
<reference evidence="5" key="1">
    <citation type="submission" date="2025-08" db="UniProtKB">
        <authorList>
            <consortium name="RefSeq"/>
        </authorList>
    </citation>
    <scope>IDENTIFICATION</scope>
    <source>
        <tissue evidence="5">Leaf</tissue>
    </source>
</reference>
<feature type="compositionally biased region" description="Basic residues" evidence="1">
    <location>
        <begin position="537"/>
        <end position="552"/>
    </location>
</feature>
<name>A0A6J1BQI5_9ROSI</name>
<dbReference type="AlphaFoldDB" id="A0A6J1BQI5"/>
<sequence length="643" mass="67380">MTPRVRAPGSTAPTGTENPAHTGPPPASIPSAAMAVVASSEGDTSSTGDRSPEPAGAPPRRRSPVASGWFLAGLAAVTVLLGLAIPLAPVDASDPVVTWPKAGQPATPTSLPLAPYRPLSIQADVPCDALRGGGAGLRTEPESAGSPGRGLTVAASGGRVTVASSGETLVEEILPLQPCLYRVTADGDATRIERRAARHRRARRPRAARHGPPRRPVRLDAVDAQAGPARRAPRGPGRDGRAGLPALARPHRDGLGAGATAAPPRRPRRRGGVGAVGGDRAAAERRLVVPADGPQRNADGLHRQPDLHVQQHGEPVRAEPVRDGSVGPPGQRDRHGRLGPAVDAAAAVAAGPAHLVAAALPARDLAGPDRPVDVGGVVAAGRVPRVVAALRAGPAPRGVHRAARGRGDAAGRARPSPRGRRPAGAGHRAGRGRGLDLAVGARRRRSGRRGPALAVALAGRPRLAVAPGRGRRRDRRGHDRDPDRLRRRHPRRRPRDHRCPQLVLPHLPLVRGVGPLPDDDRDRFVGQAPAGAADRRAARRGRDRQRAPRRGRGPAPAGCAQHRRDDRGGARPARVRPDQVGQPLRCGRRPRHRPHGPVPAAVTAAAPPRGPHHRGERRPGDRRDGARLRRRQRVEALLRPGPA</sequence>
<dbReference type="Pfam" id="PF17689">
    <property type="entry name" value="Arabino_trans_N"/>
    <property type="match status" value="1"/>
</dbReference>
<evidence type="ECO:0000259" key="3">
    <source>
        <dbReference type="Pfam" id="PF17689"/>
    </source>
</evidence>
<keyword evidence="4" id="KW-1185">Reference proteome</keyword>
<organism evidence="4 5">
    <name type="scientific">Herrania umbratica</name>
    <dbReference type="NCBI Taxonomy" id="108875"/>
    <lineage>
        <taxon>Eukaryota</taxon>
        <taxon>Viridiplantae</taxon>
        <taxon>Streptophyta</taxon>
        <taxon>Embryophyta</taxon>
        <taxon>Tracheophyta</taxon>
        <taxon>Spermatophyta</taxon>
        <taxon>Magnoliopsida</taxon>
        <taxon>eudicotyledons</taxon>
        <taxon>Gunneridae</taxon>
        <taxon>Pentapetalae</taxon>
        <taxon>rosids</taxon>
        <taxon>malvids</taxon>
        <taxon>Malvales</taxon>
        <taxon>Malvaceae</taxon>
        <taxon>Byttnerioideae</taxon>
        <taxon>Herrania</taxon>
    </lineage>
</organism>
<dbReference type="Proteomes" id="UP000504621">
    <property type="component" value="Unplaced"/>
</dbReference>
<feature type="non-terminal residue" evidence="5">
    <location>
        <position position="643"/>
    </location>
</feature>
<dbReference type="GeneID" id="110428932"/>
<feature type="compositionally biased region" description="Basic and acidic residues" evidence="1">
    <location>
        <begin position="617"/>
        <end position="627"/>
    </location>
</feature>
<feature type="compositionally biased region" description="Basic residues" evidence="1">
    <location>
        <begin position="196"/>
        <end position="216"/>
    </location>
</feature>
<dbReference type="InterPro" id="IPR040920">
    <property type="entry name" value="Arabino_trans_N"/>
</dbReference>
<feature type="region of interest" description="Disordered" evidence="1">
    <location>
        <begin position="196"/>
        <end position="335"/>
    </location>
</feature>
<evidence type="ECO:0000256" key="2">
    <source>
        <dbReference type="SAM" id="Phobius"/>
    </source>
</evidence>